<comment type="caution">
    <text evidence="1">The sequence shown here is derived from an EMBL/GenBank/DDBJ whole genome shotgun (WGS) entry which is preliminary data.</text>
</comment>
<accession>A0A835CB42</accession>
<organism evidence="1 2">
    <name type="scientific">Senna tora</name>
    <dbReference type="NCBI Taxonomy" id="362788"/>
    <lineage>
        <taxon>Eukaryota</taxon>
        <taxon>Viridiplantae</taxon>
        <taxon>Streptophyta</taxon>
        <taxon>Embryophyta</taxon>
        <taxon>Tracheophyta</taxon>
        <taxon>Spermatophyta</taxon>
        <taxon>Magnoliopsida</taxon>
        <taxon>eudicotyledons</taxon>
        <taxon>Gunneridae</taxon>
        <taxon>Pentapetalae</taxon>
        <taxon>rosids</taxon>
        <taxon>fabids</taxon>
        <taxon>Fabales</taxon>
        <taxon>Fabaceae</taxon>
        <taxon>Caesalpinioideae</taxon>
        <taxon>Cassia clade</taxon>
        <taxon>Senna</taxon>
    </lineage>
</organism>
<dbReference type="Proteomes" id="UP000634136">
    <property type="component" value="Unassembled WGS sequence"/>
</dbReference>
<evidence type="ECO:0000313" key="1">
    <source>
        <dbReference type="EMBL" id="KAF7836921.1"/>
    </source>
</evidence>
<dbReference type="PANTHER" id="PTHR34418:SF3">
    <property type="entry name" value="NUCLEAR PORE COMPLEX PROTEIN NUP214"/>
    <property type="match status" value="1"/>
</dbReference>
<dbReference type="GO" id="GO:0017056">
    <property type="term" value="F:structural constituent of nuclear pore"/>
    <property type="evidence" value="ECO:0007669"/>
    <property type="project" value="InterPro"/>
</dbReference>
<protein>
    <submittedName>
        <fullName evidence="1">Nuclear pore complex protein NUP214</fullName>
    </submittedName>
</protein>
<dbReference type="InterPro" id="IPR044694">
    <property type="entry name" value="NUP214"/>
</dbReference>
<dbReference type="PANTHER" id="PTHR34418">
    <property type="entry name" value="NUCLEAR PORE COMPLEX PROTEIN NUP214 ISOFORM X1"/>
    <property type="match status" value="1"/>
</dbReference>
<keyword evidence="2" id="KW-1185">Reference proteome</keyword>
<dbReference type="OrthoDB" id="248320at2759"/>
<dbReference type="EMBL" id="JAAIUW010000003">
    <property type="protein sequence ID" value="KAF7836921.1"/>
    <property type="molecule type" value="Genomic_DNA"/>
</dbReference>
<dbReference type="GO" id="GO:0006405">
    <property type="term" value="P:RNA export from nucleus"/>
    <property type="evidence" value="ECO:0007669"/>
    <property type="project" value="InterPro"/>
</dbReference>
<sequence>MGSSNLSDGPIRIPLELEGEHVGTTDYFFIKIGEAVPLKANDFNFDLESLPSTPLAVSERFGLVFVTHSSGFFVARIKDVMDSAKEYKKGSGSPIQQLSLVDISIGKVKILALSTDNSTVAASVSGDIRFFSVDNLLSKEVKQSFSCSLNDSSYVKDMRWITSSEKSFVVLSNVGKLYYGEVGVPLKDVMDSVDAEGKFVAVARMNVISILSAMFEERVSVSLSFRPGNSDSGANCHIKVDSIKWVRPDSIIIGSFQLTGDGKEENYLLQVIRSKDGEMIDVHSELIVQSFYDIYQGLFDDIVPYGCGPYLLLTYLEQCMTCSSGEKHRTVENEHSNNKAESELCYWSNSEI</sequence>
<dbReference type="Gene3D" id="2.130.10.10">
    <property type="entry name" value="YVTN repeat-like/Quinoprotein amine dehydrogenase"/>
    <property type="match status" value="1"/>
</dbReference>
<evidence type="ECO:0000313" key="2">
    <source>
        <dbReference type="Proteomes" id="UP000634136"/>
    </source>
</evidence>
<dbReference type="AlphaFoldDB" id="A0A835CB42"/>
<reference evidence="1" key="1">
    <citation type="submission" date="2020-09" db="EMBL/GenBank/DDBJ databases">
        <title>Genome-Enabled Discovery of Anthraquinone Biosynthesis in Senna tora.</title>
        <authorList>
            <person name="Kang S.-H."/>
            <person name="Pandey R.P."/>
            <person name="Lee C.-M."/>
            <person name="Sim J.-S."/>
            <person name="Jeong J.-T."/>
            <person name="Choi B.-S."/>
            <person name="Jung M."/>
            <person name="Ginzburg D."/>
            <person name="Zhao K."/>
            <person name="Won S.Y."/>
            <person name="Oh T.-J."/>
            <person name="Yu Y."/>
            <person name="Kim N.-H."/>
            <person name="Lee O.R."/>
            <person name="Lee T.-H."/>
            <person name="Bashyal P."/>
            <person name="Kim T.-S."/>
            <person name="Lee W.-H."/>
            <person name="Kawkins C."/>
            <person name="Kim C.-K."/>
            <person name="Kim J.S."/>
            <person name="Ahn B.O."/>
            <person name="Rhee S.Y."/>
            <person name="Sohng J.K."/>
        </authorList>
    </citation>
    <scope>NUCLEOTIDE SEQUENCE</scope>
    <source>
        <tissue evidence="1">Leaf</tissue>
    </source>
</reference>
<proteinExistence type="predicted"/>
<name>A0A835CB42_9FABA</name>
<dbReference type="InterPro" id="IPR015943">
    <property type="entry name" value="WD40/YVTN_repeat-like_dom_sf"/>
</dbReference>
<dbReference type="SUPFAM" id="SSF117289">
    <property type="entry name" value="Nucleoporin domain"/>
    <property type="match status" value="1"/>
</dbReference>
<gene>
    <name evidence="1" type="ORF">G2W53_005403</name>
</gene>